<protein>
    <recommendedName>
        <fullName evidence="3">CD-NTase-associated protein 12/Pycsar effector protein TIR domain-containing protein</fullName>
    </recommendedName>
</protein>
<sequence length="288" mass="32798">MGEKPIIFISCGQQTEPEKQLGTAIAQLVRDLTPFEPYFAEYQTSLEGLSKHVLGALNRCIGFVVVLHARGIVLPINRTRASVWVEQEVAIAAFLQQVLGRTLHLAAFSEKGVAREGIREALLLNPREFNNNQEILDHLRAVVPTWETPTCGTATSDLAIEYKKRNITQKRHDYELILLLTNRGTESISQYHVDLEFPLALLDQPNNNVHFIPNRSSHSIGFFRTTQNMHGQVFPGDILQIMSVQYYVDTRIFMYQQELLREMVRAKLYIGGAEPQVFEKSMVELQVF</sequence>
<evidence type="ECO:0000313" key="1">
    <source>
        <dbReference type="EMBL" id="QPD05976.1"/>
    </source>
</evidence>
<dbReference type="EMBL" id="CP047423">
    <property type="protein sequence ID" value="QPD05976.1"/>
    <property type="molecule type" value="Genomic_DNA"/>
</dbReference>
<evidence type="ECO:0000313" key="2">
    <source>
        <dbReference type="Proteomes" id="UP000593737"/>
    </source>
</evidence>
<organism evidence="1 2">
    <name type="scientific">Candidatus Nitrospira kreftii</name>
    <dbReference type="NCBI Taxonomy" id="2652173"/>
    <lineage>
        <taxon>Bacteria</taxon>
        <taxon>Pseudomonadati</taxon>
        <taxon>Nitrospirota</taxon>
        <taxon>Nitrospiria</taxon>
        <taxon>Nitrospirales</taxon>
        <taxon>Nitrospiraceae</taxon>
        <taxon>Nitrospira</taxon>
    </lineage>
</organism>
<dbReference type="KEGG" id="nkf:Nkreftii_003750"/>
<dbReference type="AlphaFoldDB" id="A0A7S8FHS7"/>
<gene>
    <name evidence="1" type="ORF">Nkreftii_003750</name>
</gene>
<evidence type="ECO:0008006" key="3">
    <source>
        <dbReference type="Google" id="ProtNLM"/>
    </source>
</evidence>
<dbReference type="Proteomes" id="UP000593737">
    <property type="component" value="Chromosome"/>
</dbReference>
<reference evidence="1 2" key="1">
    <citation type="journal article" date="2020" name="ISME J.">
        <title>Enrichment and physiological characterization of a novel comammox Nitrospira indicates ammonium inhibition of complete nitrification.</title>
        <authorList>
            <person name="Sakoula D."/>
            <person name="Koch H."/>
            <person name="Frank J."/>
            <person name="Jetten M.S.M."/>
            <person name="van Kessel M.A.H.J."/>
            <person name="Lucker S."/>
        </authorList>
    </citation>
    <scope>NUCLEOTIDE SEQUENCE [LARGE SCALE GENOMIC DNA]</scope>
    <source>
        <strain evidence="1">Comreactor17</strain>
    </source>
</reference>
<name>A0A7S8FHS7_9BACT</name>
<proteinExistence type="predicted"/>
<accession>A0A7S8FHS7</accession>